<dbReference type="RefSeq" id="WP_142121085.1">
    <property type="nucleotide sequence ID" value="NZ_BAAASV010000002.1"/>
</dbReference>
<feature type="binding site" evidence="4">
    <location>
        <position position="173"/>
    </location>
    <ligand>
        <name>heme b</name>
        <dbReference type="ChEBI" id="CHEBI:60344"/>
    </ligand>
</feature>
<dbReference type="EMBL" id="VFOS01000002">
    <property type="protein sequence ID" value="TQL62099.1"/>
    <property type="molecule type" value="Genomic_DNA"/>
</dbReference>
<keyword evidence="1 4" id="KW-0349">Heme</keyword>
<evidence type="ECO:0000256" key="5">
    <source>
        <dbReference type="PIRSR" id="PIRSR000343-2"/>
    </source>
</evidence>
<dbReference type="GO" id="GO:0042167">
    <property type="term" value="P:heme catabolic process"/>
    <property type="evidence" value="ECO:0007669"/>
    <property type="project" value="TreeGrafter"/>
</dbReference>
<dbReference type="PIRSF" id="PIRSF000343">
    <property type="entry name" value="Haem_Oase"/>
    <property type="match status" value="1"/>
</dbReference>
<dbReference type="PANTHER" id="PTHR10720:SF0">
    <property type="entry name" value="HEME OXYGENASE"/>
    <property type="match status" value="1"/>
</dbReference>
<dbReference type="PANTHER" id="PTHR10720">
    <property type="entry name" value="HEME OXYGENASE"/>
    <property type="match status" value="1"/>
</dbReference>
<name>A0A542ZPD4_RARFA</name>
<reference evidence="6 7" key="1">
    <citation type="submission" date="2019-06" db="EMBL/GenBank/DDBJ databases">
        <title>Sequencing the genomes of 1000 actinobacteria strains.</title>
        <authorList>
            <person name="Klenk H.-P."/>
        </authorList>
    </citation>
    <scope>NUCLEOTIDE SEQUENCE [LARGE SCALE GENOMIC DNA]</scope>
    <source>
        <strain evidence="6 7">DSM 4813</strain>
    </source>
</reference>
<dbReference type="SUPFAM" id="SSF48613">
    <property type="entry name" value="Heme oxygenase-like"/>
    <property type="match status" value="1"/>
</dbReference>
<dbReference type="AlphaFoldDB" id="A0A542ZPD4"/>
<feature type="binding site" evidence="4">
    <location>
        <position position="126"/>
    </location>
    <ligand>
        <name>heme b</name>
        <dbReference type="ChEBI" id="CHEBI:60344"/>
    </ligand>
</feature>
<feature type="binding site" description="axial binding residue" evidence="5">
    <location>
        <position position="20"/>
    </location>
    <ligand>
        <name>heme b</name>
        <dbReference type="ChEBI" id="CHEBI:60344"/>
    </ligand>
    <ligandPart>
        <name>Fe</name>
        <dbReference type="ChEBI" id="CHEBI:18248"/>
    </ligandPart>
</feature>
<dbReference type="OrthoDB" id="5493802at2"/>
<dbReference type="Proteomes" id="UP000315389">
    <property type="component" value="Unassembled WGS sequence"/>
</dbReference>
<dbReference type="GO" id="GO:0046872">
    <property type="term" value="F:metal ion binding"/>
    <property type="evidence" value="ECO:0007669"/>
    <property type="project" value="UniProtKB-KW"/>
</dbReference>
<organism evidence="6 7">
    <name type="scientific">Rarobacter faecitabidus</name>
    <dbReference type="NCBI Taxonomy" id="13243"/>
    <lineage>
        <taxon>Bacteria</taxon>
        <taxon>Bacillati</taxon>
        <taxon>Actinomycetota</taxon>
        <taxon>Actinomycetes</taxon>
        <taxon>Micrococcales</taxon>
        <taxon>Rarobacteraceae</taxon>
        <taxon>Rarobacter</taxon>
    </lineage>
</organism>
<evidence type="ECO:0000256" key="3">
    <source>
        <dbReference type="ARBA" id="ARBA00023004"/>
    </source>
</evidence>
<dbReference type="GO" id="GO:0004392">
    <property type="term" value="F:heme oxygenase (decyclizing) activity"/>
    <property type="evidence" value="ECO:0007669"/>
    <property type="project" value="InterPro"/>
</dbReference>
<keyword evidence="7" id="KW-1185">Reference proteome</keyword>
<dbReference type="CDD" id="cd19165">
    <property type="entry name" value="HemeO"/>
    <property type="match status" value="1"/>
</dbReference>
<protein>
    <submittedName>
        <fullName evidence="6">Heme oxygenase</fullName>
    </submittedName>
</protein>
<dbReference type="Gene3D" id="1.20.910.10">
    <property type="entry name" value="Heme oxygenase-like"/>
    <property type="match status" value="1"/>
</dbReference>
<dbReference type="GO" id="GO:0020037">
    <property type="term" value="F:heme binding"/>
    <property type="evidence" value="ECO:0007669"/>
    <property type="project" value="TreeGrafter"/>
</dbReference>
<evidence type="ECO:0000313" key="6">
    <source>
        <dbReference type="EMBL" id="TQL62099.1"/>
    </source>
</evidence>
<comment type="caution">
    <text evidence="6">The sequence shown here is derived from an EMBL/GenBank/DDBJ whole genome shotgun (WGS) entry which is preliminary data.</text>
</comment>
<evidence type="ECO:0000256" key="4">
    <source>
        <dbReference type="PIRSR" id="PIRSR000343-1"/>
    </source>
</evidence>
<dbReference type="InterPro" id="IPR002051">
    <property type="entry name" value="Haem_Oase"/>
</dbReference>
<dbReference type="InterPro" id="IPR016053">
    <property type="entry name" value="Haem_Oase-like"/>
</dbReference>
<evidence type="ECO:0000256" key="2">
    <source>
        <dbReference type="ARBA" id="ARBA00022723"/>
    </source>
</evidence>
<dbReference type="InterPro" id="IPR016084">
    <property type="entry name" value="Haem_Oase-like_multi-hlx"/>
</dbReference>
<dbReference type="GO" id="GO:0006979">
    <property type="term" value="P:response to oxidative stress"/>
    <property type="evidence" value="ECO:0007669"/>
    <property type="project" value="TreeGrafter"/>
</dbReference>
<dbReference type="GO" id="GO:0006788">
    <property type="term" value="P:heme oxidation"/>
    <property type="evidence" value="ECO:0007669"/>
    <property type="project" value="InterPro"/>
</dbReference>
<keyword evidence="3 5" id="KW-0408">Iron</keyword>
<gene>
    <name evidence="6" type="ORF">FB461_1734</name>
</gene>
<feature type="binding site" evidence="4">
    <location>
        <position position="13"/>
    </location>
    <ligand>
        <name>heme b</name>
        <dbReference type="ChEBI" id="CHEBI:60344"/>
    </ligand>
</feature>
<evidence type="ECO:0000256" key="1">
    <source>
        <dbReference type="ARBA" id="ARBA00022617"/>
    </source>
</evidence>
<dbReference type="Pfam" id="PF01126">
    <property type="entry name" value="Heme_oxygenase"/>
    <property type="match status" value="1"/>
</dbReference>
<evidence type="ECO:0000313" key="7">
    <source>
        <dbReference type="Proteomes" id="UP000315389"/>
    </source>
</evidence>
<dbReference type="PRINTS" id="PR00088">
    <property type="entry name" value="HAEMOXYGNASE"/>
</dbReference>
<keyword evidence="2 5" id="KW-0479">Metal-binding</keyword>
<sequence>MPAQTDALSAHLRTSTRTAHDTAETTGFITRLMGGELGVDAYADLAAQQLPVYEALERASARLSGDARVRTLIFDELTRTPSIRQDLEFLFGPEWNGSIDILDEARAYAQRIDEINDVPEYAAHAYTRYLGDLSGGQIIKRMMQRHYGMGDEGLAFYHFEEIPKPKPFKDIYRERLDGLGLTGEELDRAGREAQLAFELNTKLFTALGARH</sequence>
<proteinExistence type="predicted"/>
<accession>A0A542ZPD4</accession>